<dbReference type="HAMAP" id="MF_00489">
    <property type="entry name" value="UPF0178"/>
    <property type="match status" value="1"/>
</dbReference>
<keyword evidence="4" id="KW-1185">Reference proteome</keyword>
<organism evidence="3 4">
    <name type="scientific">Allopseudospirillum japonicum</name>
    <dbReference type="NCBI Taxonomy" id="64971"/>
    <lineage>
        <taxon>Bacteria</taxon>
        <taxon>Pseudomonadati</taxon>
        <taxon>Pseudomonadota</taxon>
        <taxon>Gammaproteobacteria</taxon>
        <taxon>Oceanospirillales</taxon>
        <taxon>Oceanospirillaceae</taxon>
        <taxon>Allopseudospirillum</taxon>
    </lineage>
</organism>
<protein>
    <recommendedName>
        <fullName evidence="2">UPF0178 protein SAMN05421831_1012</fullName>
    </recommendedName>
</protein>
<dbReference type="InterPro" id="IPR003791">
    <property type="entry name" value="UPF0178"/>
</dbReference>
<evidence type="ECO:0000313" key="3">
    <source>
        <dbReference type="EMBL" id="SEI37202.1"/>
    </source>
</evidence>
<dbReference type="PANTHER" id="PTHR35146">
    <property type="entry name" value="UPF0178 PROTEIN YAII"/>
    <property type="match status" value="1"/>
</dbReference>
<name>A0A1H6QDV8_9GAMM</name>
<dbReference type="STRING" id="64971.SAMN05421831_1012"/>
<dbReference type="PANTHER" id="PTHR35146:SF1">
    <property type="entry name" value="UPF0178 PROTEIN YAII"/>
    <property type="match status" value="1"/>
</dbReference>
<comment type="similarity">
    <text evidence="1 2">Belongs to the UPF0178 family.</text>
</comment>
<evidence type="ECO:0000256" key="2">
    <source>
        <dbReference type="HAMAP-Rule" id="MF_00489"/>
    </source>
</evidence>
<sequence length="152" mass="16783">MKIWVDADACPSVIRDILYKAAQRLKIHTIFVANQPIRLPQQAYLSQRQVSQGADVADTYIVDHLQAGDLVITQDLPLAADILALQAYALSPRGELFTQDNLGPRLNMRDFMETLRASGIHGGGPSSLSQSDRRNFANQLDKLLHQLTSAST</sequence>
<reference evidence="4" key="1">
    <citation type="submission" date="2016-10" db="EMBL/GenBank/DDBJ databases">
        <authorList>
            <person name="Varghese N."/>
            <person name="Submissions S."/>
        </authorList>
    </citation>
    <scope>NUCLEOTIDE SEQUENCE [LARGE SCALE GENOMIC DNA]</scope>
    <source>
        <strain evidence="4">DSM 7165</strain>
    </source>
</reference>
<evidence type="ECO:0000256" key="1">
    <source>
        <dbReference type="ARBA" id="ARBA00008522"/>
    </source>
</evidence>
<dbReference type="CDD" id="cd18720">
    <property type="entry name" value="PIN_YqxD-like"/>
    <property type="match status" value="1"/>
</dbReference>
<dbReference type="AlphaFoldDB" id="A0A1H6QDV8"/>
<dbReference type="NCBIfam" id="NF001095">
    <property type="entry name" value="PRK00124.1"/>
    <property type="match status" value="1"/>
</dbReference>
<dbReference type="Proteomes" id="UP000242999">
    <property type="component" value="Unassembled WGS sequence"/>
</dbReference>
<accession>A0A1H6QDV8</accession>
<proteinExistence type="inferred from homology"/>
<dbReference type="RefSeq" id="WP_093307570.1">
    <property type="nucleotide sequence ID" value="NZ_FNYH01000001.1"/>
</dbReference>
<dbReference type="OrthoDB" id="9798918at2"/>
<evidence type="ECO:0000313" key="4">
    <source>
        <dbReference type="Proteomes" id="UP000242999"/>
    </source>
</evidence>
<dbReference type="EMBL" id="FNYH01000001">
    <property type="protein sequence ID" value="SEI37202.1"/>
    <property type="molecule type" value="Genomic_DNA"/>
</dbReference>
<dbReference type="Pfam" id="PF02639">
    <property type="entry name" value="DUF188"/>
    <property type="match status" value="1"/>
</dbReference>
<gene>
    <name evidence="3" type="ORF">SAMN05421831_1012</name>
</gene>